<proteinExistence type="predicted"/>
<comment type="caution">
    <text evidence="2">The sequence shown here is derived from an EMBL/GenBank/DDBJ whole genome shotgun (WGS) entry which is preliminary data.</text>
</comment>
<dbReference type="Proteomes" id="UP000663852">
    <property type="component" value="Unassembled WGS sequence"/>
</dbReference>
<accession>A0A815VSD2</accession>
<evidence type="ECO:0000256" key="1">
    <source>
        <dbReference type="SAM" id="Phobius"/>
    </source>
</evidence>
<dbReference type="EMBL" id="CAJNOJ010000928">
    <property type="protein sequence ID" value="CAF1534194.1"/>
    <property type="molecule type" value="Genomic_DNA"/>
</dbReference>
<dbReference type="AlphaFoldDB" id="A0A815VSD2"/>
<feature type="transmembrane region" description="Helical" evidence="1">
    <location>
        <begin position="140"/>
        <end position="162"/>
    </location>
</feature>
<name>A0A815VSD2_ADIRI</name>
<keyword evidence="1" id="KW-0812">Transmembrane</keyword>
<keyword evidence="1" id="KW-0472">Membrane</keyword>
<feature type="transmembrane region" description="Helical" evidence="1">
    <location>
        <begin position="106"/>
        <end position="128"/>
    </location>
</feature>
<evidence type="ECO:0000313" key="2">
    <source>
        <dbReference type="EMBL" id="CAF1534194.1"/>
    </source>
</evidence>
<reference evidence="2" key="1">
    <citation type="submission" date="2021-02" db="EMBL/GenBank/DDBJ databases">
        <authorList>
            <person name="Nowell W R."/>
        </authorList>
    </citation>
    <scope>NUCLEOTIDE SEQUENCE</scope>
</reference>
<protein>
    <submittedName>
        <fullName evidence="2">Uncharacterized protein</fullName>
    </submittedName>
</protein>
<gene>
    <name evidence="2" type="ORF">EDS130_LOCUS44816</name>
</gene>
<keyword evidence="1" id="KW-1133">Transmembrane helix</keyword>
<sequence length="167" mass="18618">MESTSQWQQMVLDAIENRRLHMINRANYIKTHKLTTYYNRNSIALYFSRSIPSRHSLNSILITMAQNITQELKEQGMPLTGTTDTPMSDNTSSSSAKKCCANTYGYCLYFLLGFFLLNICIALILGGGRFGLLPVISRTGSFICLSLAGLALVGLLVATIHWKIIQS</sequence>
<evidence type="ECO:0000313" key="3">
    <source>
        <dbReference type="Proteomes" id="UP000663852"/>
    </source>
</evidence>
<organism evidence="2 3">
    <name type="scientific">Adineta ricciae</name>
    <name type="common">Rotifer</name>
    <dbReference type="NCBI Taxonomy" id="249248"/>
    <lineage>
        <taxon>Eukaryota</taxon>
        <taxon>Metazoa</taxon>
        <taxon>Spiralia</taxon>
        <taxon>Gnathifera</taxon>
        <taxon>Rotifera</taxon>
        <taxon>Eurotatoria</taxon>
        <taxon>Bdelloidea</taxon>
        <taxon>Adinetida</taxon>
        <taxon>Adinetidae</taxon>
        <taxon>Adineta</taxon>
    </lineage>
</organism>